<dbReference type="EMBL" id="JMIB01000002">
    <property type="protein sequence ID" value="KDM93480.1"/>
    <property type="molecule type" value="Genomic_DNA"/>
</dbReference>
<accession>A0A066RSP1</accession>
<reference evidence="1 2" key="1">
    <citation type="submission" date="2014-04" db="EMBL/GenBank/DDBJ databases">
        <title>Draft genome sequence of Photobacterium halotolerans S2753: a solonamide, ngercheumicin and holomycin producer.</title>
        <authorList>
            <person name="Machado H.R."/>
            <person name="Gram L."/>
        </authorList>
    </citation>
    <scope>NUCLEOTIDE SEQUENCE [LARGE SCALE GENOMIC DNA]</scope>
    <source>
        <strain evidence="1 2">S2753</strain>
    </source>
</reference>
<protein>
    <recommendedName>
        <fullName evidence="3">DUF4249 family protein</fullName>
    </recommendedName>
</protein>
<evidence type="ECO:0000313" key="1">
    <source>
        <dbReference type="EMBL" id="KDM93480.1"/>
    </source>
</evidence>
<dbReference type="PROSITE" id="PS51257">
    <property type="entry name" value="PROKAR_LIPOPROTEIN"/>
    <property type="match status" value="1"/>
</dbReference>
<evidence type="ECO:0000313" key="2">
    <source>
        <dbReference type="Proteomes" id="UP000027192"/>
    </source>
</evidence>
<evidence type="ECO:0008006" key="3">
    <source>
        <dbReference type="Google" id="ProtNLM"/>
    </source>
</evidence>
<proteinExistence type="predicted"/>
<keyword evidence="2" id="KW-1185">Reference proteome</keyword>
<sequence length="135" mass="15032">MQFVMHRLRMSKYFSVIIVGLFLVACSYEIELDVKIDSECNVDVAFLKGLPQIDYVLVAEPKGEGFAYNEPVWEINGNYKKVASIRYGQLPEGFDEAFKPLPLVPGKSYYFVVKGSGGGFGAVEFVNKCLTSVVT</sequence>
<dbReference type="AlphaFoldDB" id="A0A066RSP1"/>
<dbReference type="Proteomes" id="UP000027192">
    <property type="component" value="Unassembled WGS sequence"/>
</dbReference>
<comment type="caution">
    <text evidence="1">The sequence shown here is derived from an EMBL/GenBank/DDBJ whole genome shotgun (WGS) entry which is preliminary data.</text>
</comment>
<organism evidence="1 2">
    <name type="scientific">Photobacterium galatheae</name>
    <dbReference type="NCBI Taxonomy" id="1654360"/>
    <lineage>
        <taxon>Bacteria</taxon>
        <taxon>Pseudomonadati</taxon>
        <taxon>Pseudomonadota</taxon>
        <taxon>Gammaproteobacteria</taxon>
        <taxon>Vibrionales</taxon>
        <taxon>Vibrionaceae</taxon>
        <taxon>Photobacterium</taxon>
    </lineage>
</organism>
<name>A0A066RSP1_9GAMM</name>
<gene>
    <name evidence="1" type="ORF">EA58_01035</name>
</gene>